<accession>A0A841IKP1</accession>
<name>A0A841IKP1_9ACTN</name>
<reference evidence="1 2" key="1">
    <citation type="submission" date="2020-08" db="EMBL/GenBank/DDBJ databases">
        <title>Genomic Encyclopedia of Type Strains, Phase III (KMG-III): the genomes of soil and plant-associated and newly described type strains.</title>
        <authorList>
            <person name="Whitman W."/>
        </authorList>
    </citation>
    <scope>NUCLEOTIDE SEQUENCE [LARGE SCALE GENOMIC DNA]</scope>
    <source>
        <strain evidence="1 2">CECT 8712</strain>
    </source>
</reference>
<organism evidence="1 2">
    <name type="scientific">Nocardiopsis algeriensis</name>
    <dbReference type="NCBI Taxonomy" id="1478215"/>
    <lineage>
        <taxon>Bacteria</taxon>
        <taxon>Bacillati</taxon>
        <taxon>Actinomycetota</taxon>
        <taxon>Actinomycetes</taxon>
        <taxon>Streptosporangiales</taxon>
        <taxon>Nocardiopsidaceae</taxon>
        <taxon>Nocardiopsis</taxon>
    </lineage>
</organism>
<evidence type="ECO:0000313" key="2">
    <source>
        <dbReference type="Proteomes" id="UP000536604"/>
    </source>
</evidence>
<dbReference type="AlphaFoldDB" id="A0A841IKP1"/>
<proteinExistence type="predicted"/>
<comment type="caution">
    <text evidence="1">The sequence shown here is derived from an EMBL/GenBank/DDBJ whole genome shotgun (WGS) entry which is preliminary data.</text>
</comment>
<dbReference type="EMBL" id="JACHJO010000003">
    <property type="protein sequence ID" value="MBB6119223.1"/>
    <property type="molecule type" value="Genomic_DNA"/>
</dbReference>
<dbReference type="RefSeq" id="WP_184288622.1">
    <property type="nucleotide sequence ID" value="NZ_JACHJO010000003.1"/>
</dbReference>
<protein>
    <submittedName>
        <fullName evidence="1">Uncharacterized protein</fullName>
    </submittedName>
</protein>
<gene>
    <name evidence="1" type="ORF">FHS13_001158</name>
</gene>
<sequence>MEGTLSVVALVAVVASAGAITFSSHFRQERAAEIRSWARERGWSYAASRTWQPARAALPLGPGGDPVLSHVLTGRHRSREVTAFEFTRSAPGSSRGTGEASRPTYCAVAVRAPGPCPDLRIHHRGPADPGPAATAFERAFASSGGDPDFTRAVLSSGTVAWLLADPRSRSLPVRFSGEYVFTWTSMRLRPRRVLTAADYLVELVDHIPAEAWQRRSPAPDPGRRGGDAR</sequence>
<dbReference type="Proteomes" id="UP000536604">
    <property type="component" value="Unassembled WGS sequence"/>
</dbReference>
<keyword evidence="2" id="KW-1185">Reference proteome</keyword>
<evidence type="ECO:0000313" key="1">
    <source>
        <dbReference type="EMBL" id="MBB6119223.1"/>
    </source>
</evidence>